<organism evidence="2 3">
    <name type="scientific">Clostridium lentum</name>
    <dbReference type="NCBI Taxonomy" id="2763037"/>
    <lineage>
        <taxon>Bacteria</taxon>
        <taxon>Bacillati</taxon>
        <taxon>Bacillota</taxon>
        <taxon>Clostridia</taxon>
        <taxon>Eubacteriales</taxon>
        <taxon>Clostridiaceae</taxon>
        <taxon>Clostridium</taxon>
    </lineage>
</organism>
<dbReference type="RefSeq" id="WP_022212284.1">
    <property type="nucleotide sequence ID" value="NZ_JACOOQ010000007.1"/>
</dbReference>
<accession>A0A8I0A8M0</accession>
<dbReference type="InterPro" id="IPR041301">
    <property type="entry name" value="PBECR3"/>
</dbReference>
<dbReference type="AlphaFoldDB" id="A0A8I0A8M0"/>
<dbReference type="EMBL" id="JACOOQ010000007">
    <property type="protein sequence ID" value="MBC5639931.1"/>
    <property type="molecule type" value="Genomic_DNA"/>
</dbReference>
<protein>
    <recommendedName>
        <fullName evidence="1">Phage-Barnase-EndoU-ColicinE5/D-RelE like nuclease 3 domain-containing protein</fullName>
    </recommendedName>
</protein>
<proteinExistence type="predicted"/>
<name>A0A8I0A8M0_9CLOT</name>
<comment type="caution">
    <text evidence="2">The sequence shown here is derived from an EMBL/GenBank/DDBJ whole genome shotgun (WGS) entry which is preliminary data.</text>
</comment>
<evidence type="ECO:0000313" key="2">
    <source>
        <dbReference type="EMBL" id="MBC5639931.1"/>
    </source>
</evidence>
<evidence type="ECO:0000313" key="3">
    <source>
        <dbReference type="Proteomes" id="UP000662088"/>
    </source>
</evidence>
<dbReference type="Pfam" id="PF18812">
    <property type="entry name" value="PBECR3"/>
    <property type="match status" value="1"/>
</dbReference>
<gene>
    <name evidence="2" type="ORF">H8R92_05695</name>
</gene>
<evidence type="ECO:0000259" key="1">
    <source>
        <dbReference type="Pfam" id="PF18812"/>
    </source>
</evidence>
<dbReference type="Proteomes" id="UP000662088">
    <property type="component" value="Unassembled WGS sequence"/>
</dbReference>
<reference evidence="2" key="1">
    <citation type="submission" date="2020-08" db="EMBL/GenBank/DDBJ databases">
        <title>Genome public.</title>
        <authorList>
            <person name="Liu C."/>
            <person name="Sun Q."/>
        </authorList>
    </citation>
    <scope>NUCLEOTIDE SEQUENCE</scope>
    <source>
        <strain evidence="2">NSJ-42</strain>
    </source>
</reference>
<keyword evidence="3" id="KW-1185">Reference proteome</keyword>
<sequence>MDSRFCTYKRVGYLKSHIANMIGIDFTGIIYASPGVLKHINKRHGKQFNTRSNDTIIMWMRDIIEKPDYIGVYTNKRGQTAVQIIKRMYRSILVGIEIDREKKYIYVATMYPISEEKINSKLKSRKLIDIREDIKMVEFYII</sequence>
<feature type="domain" description="Phage-Barnase-EndoU-ColicinE5/D-RelE like nuclease 3" evidence="1">
    <location>
        <begin position="9"/>
        <end position="119"/>
    </location>
</feature>